<dbReference type="Proteomes" id="UP001610432">
    <property type="component" value="Unassembled WGS sequence"/>
</dbReference>
<feature type="compositionally biased region" description="Basic and acidic residues" evidence="1">
    <location>
        <begin position="124"/>
        <end position="134"/>
    </location>
</feature>
<proteinExistence type="predicted"/>
<sequence>MSWITKAGRILTFYWKSGTTGVQGINESAAQDAVEAAINNMKGSFPELGQAKNAKVESRPHSTPKADGRRDPLHANFRITSDDGQPVTSAHYYPSPLGGKQVWFSKPKYNEGKQANEYFPEDIQSGKDDKSGGI</sequence>
<comment type="caution">
    <text evidence="2">The sequence shown here is derived from an EMBL/GenBank/DDBJ whole genome shotgun (WGS) entry which is preliminary data.</text>
</comment>
<evidence type="ECO:0000256" key="1">
    <source>
        <dbReference type="SAM" id="MobiDB-lite"/>
    </source>
</evidence>
<organism evidence="2 3">
    <name type="scientific">Aspergillus lucknowensis</name>
    <dbReference type="NCBI Taxonomy" id="176173"/>
    <lineage>
        <taxon>Eukaryota</taxon>
        <taxon>Fungi</taxon>
        <taxon>Dikarya</taxon>
        <taxon>Ascomycota</taxon>
        <taxon>Pezizomycotina</taxon>
        <taxon>Eurotiomycetes</taxon>
        <taxon>Eurotiomycetidae</taxon>
        <taxon>Eurotiales</taxon>
        <taxon>Aspergillaceae</taxon>
        <taxon>Aspergillus</taxon>
        <taxon>Aspergillus subgen. Nidulantes</taxon>
    </lineage>
</organism>
<reference evidence="2 3" key="1">
    <citation type="submission" date="2024-07" db="EMBL/GenBank/DDBJ databases">
        <title>Section-level genome sequencing and comparative genomics of Aspergillus sections Usti and Cavernicolus.</title>
        <authorList>
            <consortium name="Lawrence Berkeley National Laboratory"/>
            <person name="Nybo J.L."/>
            <person name="Vesth T.C."/>
            <person name="Theobald S."/>
            <person name="Frisvad J.C."/>
            <person name="Larsen T.O."/>
            <person name="Kjaerboelling I."/>
            <person name="Rothschild-Mancinelli K."/>
            <person name="Lyhne E.K."/>
            <person name="Kogle M.E."/>
            <person name="Barry K."/>
            <person name="Clum A."/>
            <person name="Na H."/>
            <person name="Ledsgaard L."/>
            <person name="Lin J."/>
            <person name="Lipzen A."/>
            <person name="Kuo A."/>
            <person name="Riley R."/>
            <person name="Mondo S."/>
            <person name="Labutti K."/>
            <person name="Haridas S."/>
            <person name="Pangalinan J."/>
            <person name="Salamov A.A."/>
            <person name="Simmons B.A."/>
            <person name="Magnuson J.K."/>
            <person name="Chen J."/>
            <person name="Drula E."/>
            <person name="Henrissat B."/>
            <person name="Wiebenga A."/>
            <person name="Lubbers R.J."/>
            <person name="Gomes A.C."/>
            <person name="Macurrencykelacurrency M.R."/>
            <person name="Stajich J."/>
            <person name="Grigoriev I.V."/>
            <person name="Mortensen U.H."/>
            <person name="De Vries R.P."/>
            <person name="Baker S.E."/>
            <person name="Andersen M.R."/>
        </authorList>
    </citation>
    <scope>NUCLEOTIDE SEQUENCE [LARGE SCALE GENOMIC DNA]</scope>
    <source>
        <strain evidence="2 3">CBS 449.75</strain>
    </source>
</reference>
<dbReference type="EMBL" id="JBFXLQ010000091">
    <property type="protein sequence ID" value="KAL2859980.1"/>
    <property type="molecule type" value="Genomic_DNA"/>
</dbReference>
<dbReference type="RefSeq" id="XP_070880536.1">
    <property type="nucleotide sequence ID" value="XM_071031770.1"/>
</dbReference>
<evidence type="ECO:0000313" key="2">
    <source>
        <dbReference type="EMBL" id="KAL2859980.1"/>
    </source>
</evidence>
<protein>
    <submittedName>
        <fullName evidence="2">Uncharacterized protein</fullName>
    </submittedName>
</protein>
<gene>
    <name evidence="2" type="ORF">BJX67DRAFT_375910</name>
</gene>
<feature type="compositionally biased region" description="Basic and acidic residues" evidence="1">
    <location>
        <begin position="54"/>
        <end position="73"/>
    </location>
</feature>
<dbReference type="GeneID" id="98146842"/>
<name>A0ABR4L685_9EURO</name>
<keyword evidence="3" id="KW-1185">Reference proteome</keyword>
<feature type="compositionally biased region" description="Polar residues" evidence="1">
    <location>
        <begin position="78"/>
        <end position="88"/>
    </location>
</feature>
<evidence type="ECO:0000313" key="3">
    <source>
        <dbReference type="Proteomes" id="UP001610432"/>
    </source>
</evidence>
<feature type="region of interest" description="Disordered" evidence="1">
    <location>
        <begin position="50"/>
        <end position="93"/>
    </location>
</feature>
<feature type="region of interest" description="Disordered" evidence="1">
    <location>
        <begin position="113"/>
        <end position="134"/>
    </location>
</feature>
<accession>A0ABR4L685</accession>